<organism evidence="2 3">
    <name type="scientific">Candidatus Microsaccharimonas sossegonensis</name>
    <dbReference type="NCBI Taxonomy" id="2506948"/>
    <lineage>
        <taxon>Bacteria</taxon>
        <taxon>Candidatus Saccharimonadota</taxon>
        <taxon>Candidatus Saccharimonadia</taxon>
        <taxon>Candidatus Saccharimonadales</taxon>
        <taxon>Candidatus Saccharimonadaceae</taxon>
        <taxon>Candidatus Microsaccharimonas</taxon>
    </lineage>
</organism>
<dbReference type="InterPro" id="IPR027417">
    <property type="entry name" value="P-loop_NTPase"/>
</dbReference>
<dbReference type="FunFam" id="3.40.50.300:FF:000285">
    <property type="entry name" value="Sporulation initiation inhibitor Soj"/>
    <property type="match status" value="1"/>
</dbReference>
<dbReference type="PANTHER" id="PTHR13696">
    <property type="entry name" value="P-LOOP CONTAINING NUCLEOSIDE TRIPHOSPHATE HYDROLASE"/>
    <property type="match status" value="1"/>
</dbReference>
<sequence>MPIVIAVTNQKGGVGKTTTAINVAYFLAKAGKKTLLIDFDPQGNATSGLGVNKAELQSSMIDVVKGDSDLASAVLRTEHKNLWLAPTTSILANTEVELAQADKKFSRLKHAIDASGDAYDFIIIDSPPSLSLLTVNGLIAAKYVLLPVQAEFYALEGLGQLLETMKLVRKGMNPALELLGVLPTMLDSRTTLSSQVHEEIKRHFPGKVFDITIPRNIRLAEAPSHGVPIGVYDKFSKGSRAYKALAKEVITRTQDSLEAAAS</sequence>
<proteinExistence type="predicted"/>
<protein>
    <submittedName>
        <fullName evidence="2">ParA family protein</fullName>
    </submittedName>
</protein>
<dbReference type="AlphaFoldDB" id="A0A4Q0AHV5"/>
<evidence type="ECO:0000313" key="2">
    <source>
        <dbReference type="EMBL" id="RWZ78559.1"/>
    </source>
</evidence>
<dbReference type="Proteomes" id="UP000289257">
    <property type="component" value="Unassembled WGS sequence"/>
</dbReference>
<dbReference type="Gene3D" id="3.40.50.300">
    <property type="entry name" value="P-loop containing nucleotide triphosphate hydrolases"/>
    <property type="match status" value="1"/>
</dbReference>
<keyword evidence="3" id="KW-1185">Reference proteome</keyword>
<feature type="domain" description="AAA" evidence="1">
    <location>
        <begin position="4"/>
        <end position="177"/>
    </location>
</feature>
<gene>
    <name evidence="2" type="ORF">EOT05_02305</name>
</gene>
<dbReference type="SUPFAM" id="SSF52540">
    <property type="entry name" value="P-loop containing nucleoside triphosphate hydrolases"/>
    <property type="match status" value="1"/>
</dbReference>
<dbReference type="CDD" id="cd02042">
    <property type="entry name" value="ParAB_family"/>
    <property type="match status" value="1"/>
</dbReference>
<dbReference type="PANTHER" id="PTHR13696:SF52">
    <property type="entry name" value="PARA FAMILY PROTEIN CT_582"/>
    <property type="match status" value="1"/>
</dbReference>
<dbReference type="Pfam" id="PF13614">
    <property type="entry name" value="AAA_31"/>
    <property type="match status" value="1"/>
</dbReference>
<dbReference type="PIRSF" id="PIRSF009320">
    <property type="entry name" value="Nuc_binding_HP_1000"/>
    <property type="match status" value="1"/>
</dbReference>
<evidence type="ECO:0000313" key="3">
    <source>
        <dbReference type="Proteomes" id="UP000289257"/>
    </source>
</evidence>
<dbReference type="EMBL" id="SCKX01000001">
    <property type="protein sequence ID" value="RWZ78559.1"/>
    <property type="molecule type" value="Genomic_DNA"/>
</dbReference>
<name>A0A4Q0AHV5_9BACT</name>
<dbReference type="InterPro" id="IPR050678">
    <property type="entry name" value="DNA_Partitioning_ATPase"/>
</dbReference>
<dbReference type="InterPro" id="IPR025669">
    <property type="entry name" value="AAA_dom"/>
</dbReference>
<reference evidence="2" key="1">
    <citation type="submission" date="2019-01" db="EMBL/GenBank/DDBJ databases">
        <title>Genomic signatures and co-occurrence patterns of the ultra-small Saccharimodia (Patescibacteria phylum) suggest a symbiotic lifestyle.</title>
        <authorList>
            <person name="Lemos L."/>
            <person name="Medeiros J."/>
            <person name="Andreote F."/>
            <person name="Fernandes G."/>
            <person name="Varani A."/>
            <person name="Oliveira G."/>
            <person name="Pylro V."/>
        </authorList>
    </citation>
    <scope>NUCLEOTIDE SEQUENCE [LARGE SCALE GENOMIC DNA]</scope>
    <source>
        <strain evidence="2">AMD02</strain>
    </source>
</reference>
<evidence type="ECO:0000259" key="1">
    <source>
        <dbReference type="Pfam" id="PF13614"/>
    </source>
</evidence>
<accession>A0A4Q0AHV5</accession>
<comment type="caution">
    <text evidence="2">The sequence shown here is derived from an EMBL/GenBank/DDBJ whole genome shotgun (WGS) entry which is preliminary data.</text>
</comment>